<gene>
    <name evidence="1" type="ORF">Scep_009971</name>
</gene>
<evidence type="ECO:0000313" key="1">
    <source>
        <dbReference type="EMBL" id="KAK9140290.1"/>
    </source>
</evidence>
<sequence length="86" mass="10354">MQWTEYIPYVCTIIMKKMTSKKERIEITQIINKESHMTCYQQRFSTCFAFDLGIECLAENCLEELHLIMKKLTRKQKRIERVCLCV</sequence>
<name>A0AAP0PGN1_9MAGN</name>
<evidence type="ECO:0000313" key="2">
    <source>
        <dbReference type="Proteomes" id="UP001419268"/>
    </source>
</evidence>
<accession>A0AAP0PGN1</accession>
<reference evidence="1 2" key="1">
    <citation type="submission" date="2024-01" db="EMBL/GenBank/DDBJ databases">
        <title>Genome assemblies of Stephania.</title>
        <authorList>
            <person name="Yang L."/>
        </authorList>
    </citation>
    <scope>NUCLEOTIDE SEQUENCE [LARGE SCALE GENOMIC DNA]</scope>
    <source>
        <strain evidence="1">JXDWG</strain>
        <tissue evidence="1">Leaf</tissue>
    </source>
</reference>
<proteinExistence type="predicted"/>
<dbReference type="Proteomes" id="UP001419268">
    <property type="component" value="Unassembled WGS sequence"/>
</dbReference>
<comment type="caution">
    <text evidence="1">The sequence shown here is derived from an EMBL/GenBank/DDBJ whole genome shotgun (WGS) entry which is preliminary data.</text>
</comment>
<dbReference type="EMBL" id="JBBNAG010000004">
    <property type="protein sequence ID" value="KAK9140290.1"/>
    <property type="molecule type" value="Genomic_DNA"/>
</dbReference>
<organism evidence="1 2">
    <name type="scientific">Stephania cephalantha</name>
    <dbReference type="NCBI Taxonomy" id="152367"/>
    <lineage>
        <taxon>Eukaryota</taxon>
        <taxon>Viridiplantae</taxon>
        <taxon>Streptophyta</taxon>
        <taxon>Embryophyta</taxon>
        <taxon>Tracheophyta</taxon>
        <taxon>Spermatophyta</taxon>
        <taxon>Magnoliopsida</taxon>
        <taxon>Ranunculales</taxon>
        <taxon>Menispermaceae</taxon>
        <taxon>Menispermoideae</taxon>
        <taxon>Cissampelideae</taxon>
        <taxon>Stephania</taxon>
    </lineage>
</organism>
<protein>
    <submittedName>
        <fullName evidence="1">Uncharacterized protein</fullName>
    </submittedName>
</protein>
<dbReference type="AlphaFoldDB" id="A0AAP0PGN1"/>
<keyword evidence="2" id="KW-1185">Reference proteome</keyword>